<feature type="transmembrane region" description="Helical" evidence="9">
    <location>
        <begin position="21"/>
        <end position="41"/>
    </location>
</feature>
<organism evidence="11 12">
    <name type="scientific">Terriglobus albidus</name>
    <dbReference type="NCBI Taxonomy" id="1592106"/>
    <lineage>
        <taxon>Bacteria</taxon>
        <taxon>Pseudomonadati</taxon>
        <taxon>Acidobacteriota</taxon>
        <taxon>Terriglobia</taxon>
        <taxon>Terriglobales</taxon>
        <taxon>Acidobacteriaceae</taxon>
        <taxon>Terriglobus</taxon>
    </lineage>
</organism>
<dbReference type="KEGG" id="talb:FTW19_24880"/>
<keyword evidence="6" id="KW-0418">Kinase</keyword>
<dbReference type="PRINTS" id="PR00344">
    <property type="entry name" value="BCTRLSENSOR"/>
</dbReference>
<dbReference type="GO" id="GO:0005524">
    <property type="term" value="F:ATP binding"/>
    <property type="evidence" value="ECO:0007669"/>
    <property type="project" value="UniProtKB-KW"/>
</dbReference>
<evidence type="ECO:0000256" key="2">
    <source>
        <dbReference type="ARBA" id="ARBA00012438"/>
    </source>
</evidence>
<proteinExistence type="predicted"/>
<keyword evidence="7" id="KW-0067">ATP-binding</keyword>
<accession>A0A5B9EGK6</accession>
<keyword evidence="4" id="KW-0808">Transferase</keyword>
<dbReference type="CDD" id="cd00130">
    <property type="entry name" value="PAS"/>
    <property type="match status" value="1"/>
</dbReference>
<dbReference type="InterPro" id="IPR004358">
    <property type="entry name" value="Sig_transdc_His_kin-like_C"/>
</dbReference>
<dbReference type="EC" id="2.7.13.3" evidence="2"/>
<keyword evidence="12" id="KW-1185">Reference proteome</keyword>
<dbReference type="InterPro" id="IPR005467">
    <property type="entry name" value="His_kinase_dom"/>
</dbReference>
<dbReference type="Proteomes" id="UP000321820">
    <property type="component" value="Chromosome"/>
</dbReference>
<dbReference type="PANTHER" id="PTHR43065">
    <property type="entry name" value="SENSOR HISTIDINE KINASE"/>
    <property type="match status" value="1"/>
</dbReference>
<dbReference type="CDD" id="cd00075">
    <property type="entry name" value="HATPase"/>
    <property type="match status" value="1"/>
</dbReference>
<dbReference type="SMART" id="SM00387">
    <property type="entry name" value="HATPase_c"/>
    <property type="match status" value="1"/>
</dbReference>
<dbReference type="SUPFAM" id="SSF55785">
    <property type="entry name" value="PYP-like sensor domain (PAS domain)"/>
    <property type="match status" value="1"/>
</dbReference>
<evidence type="ECO:0000256" key="8">
    <source>
        <dbReference type="ARBA" id="ARBA00023012"/>
    </source>
</evidence>
<dbReference type="SUPFAM" id="SSF47384">
    <property type="entry name" value="Homodimeric domain of signal transducing histidine kinase"/>
    <property type="match status" value="1"/>
</dbReference>
<reference evidence="11 12" key="1">
    <citation type="submission" date="2019-08" db="EMBL/GenBank/DDBJ databases">
        <title>Complete genome sequence of Terriglobus albidus strain ORNL.</title>
        <authorList>
            <person name="Podar M."/>
        </authorList>
    </citation>
    <scope>NUCLEOTIDE SEQUENCE [LARGE SCALE GENOMIC DNA]</scope>
    <source>
        <strain evidence="11 12">ORNL</strain>
    </source>
</reference>
<keyword evidence="3" id="KW-0597">Phosphoprotein</keyword>
<dbReference type="Pfam" id="PF02518">
    <property type="entry name" value="HATPase_c"/>
    <property type="match status" value="1"/>
</dbReference>
<evidence type="ECO:0000256" key="3">
    <source>
        <dbReference type="ARBA" id="ARBA00022553"/>
    </source>
</evidence>
<dbReference type="Pfam" id="PF00512">
    <property type="entry name" value="HisKA"/>
    <property type="match status" value="1"/>
</dbReference>
<evidence type="ECO:0000313" key="12">
    <source>
        <dbReference type="Proteomes" id="UP000321820"/>
    </source>
</evidence>
<evidence type="ECO:0000256" key="1">
    <source>
        <dbReference type="ARBA" id="ARBA00000085"/>
    </source>
</evidence>
<evidence type="ECO:0000256" key="6">
    <source>
        <dbReference type="ARBA" id="ARBA00022777"/>
    </source>
</evidence>
<name>A0A5B9EGK6_9BACT</name>
<evidence type="ECO:0000256" key="9">
    <source>
        <dbReference type="SAM" id="Phobius"/>
    </source>
</evidence>
<comment type="catalytic activity">
    <reaction evidence="1">
        <text>ATP + protein L-histidine = ADP + protein N-phospho-L-histidine.</text>
        <dbReference type="EC" id="2.7.13.3"/>
    </reaction>
</comment>
<dbReference type="InterPro" id="IPR036890">
    <property type="entry name" value="HATPase_C_sf"/>
</dbReference>
<evidence type="ECO:0000313" key="11">
    <source>
        <dbReference type="EMBL" id="QEE30949.1"/>
    </source>
</evidence>
<dbReference type="InterPro" id="IPR035965">
    <property type="entry name" value="PAS-like_dom_sf"/>
</dbReference>
<dbReference type="CDD" id="cd00082">
    <property type="entry name" value="HisKA"/>
    <property type="match status" value="1"/>
</dbReference>
<dbReference type="InterPro" id="IPR036097">
    <property type="entry name" value="HisK_dim/P_sf"/>
</dbReference>
<dbReference type="SUPFAM" id="SSF55874">
    <property type="entry name" value="ATPase domain of HSP90 chaperone/DNA topoisomerase II/histidine kinase"/>
    <property type="match status" value="1"/>
</dbReference>
<dbReference type="OrthoDB" id="9815750at2"/>
<dbReference type="InterPro" id="IPR013655">
    <property type="entry name" value="PAS_fold_3"/>
</dbReference>
<evidence type="ECO:0000256" key="4">
    <source>
        <dbReference type="ARBA" id="ARBA00022679"/>
    </source>
</evidence>
<evidence type="ECO:0000256" key="5">
    <source>
        <dbReference type="ARBA" id="ARBA00022741"/>
    </source>
</evidence>
<sequence length="482" mass="53126">MRMSSRLGLISSGKVPSLRTVGGLIAALFLPFLLTRVSLHIEVLKHVPFALALLFVGAMTLWQRLPAGIVASLSMAFGAWRKFLEIDQGEHPVRAVLRATVTFGVGYLFAAGWEWQRRNRDCLAFALSELNARREVLTEAQKASKAVAWSYDLLTGRMTWEEDGLDVFGRPLLDASTPATSLELVYEDDRTRVTQMYQEALAKNAPFEIEFRCLWPNGEMHWLEARGKPSTARPHTWIGITSNVDTRKRSEQALIRSEKLAAIGRLSSTIAHELNNPLAALTNLIYLALSDPALSEESREYLVIAHTQIRRLSTVARHLPTQRAFPQGSPADLHEIAMEAVDLFAARCASKGCQIRAIEKSPARTSASKEDVTQILINLLNNSCDAVAEGMGEIVVEVFSQGEVACIRILDNGPGIPAEVLSHLFEPFFTTKTDIGTGVGLWMARELAIRCGGRLILSDYAAPFATAFHLELPLAQNNGTHS</sequence>
<dbReference type="NCBIfam" id="TIGR00229">
    <property type="entry name" value="sensory_box"/>
    <property type="match status" value="1"/>
</dbReference>
<dbReference type="InterPro" id="IPR000014">
    <property type="entry name" value="PAS"/>
</dbReference>
<dbReference type="InterPro" id="IPR003661">
    <property type="entry name" value="HisK_dim/P_dom"/>
</dbReference>
<keyword evidence="8" id="KW-0902">Two-component regulatory system</keyword>
<keyword evidence="9" id="KW-1133">Transmembrane helix</keyword>
<keyword evidence="5" id="KW-0547">Nucleotide-binding</keyword>
<evidence type="ECO:0000259" key="10">
    <source>
        <dbReference type="PROSITE" id="PS50109"/>
    </source>
</evidence>
<dbReference type="PANTHER" id="PTHR43065:SF10">
    <property type="entry name" value="PEROXIDE STRESS-ACTIVATED HISTIDINE KINASE MAK3"/>
    <property type="match status" value="1"/>
</dbReference>
<keyword evidence="9" id="KW-0812">Transmembrane</keyword>
<dbReference type="Gene3D" id="1.10.287.130">
    <property type="match status" value="1"/>
</dbReference>
<gene>
    <name evidence="11" type="ORF">FTW19_24880</name>
</gene>
<evidence type="ECO:0000256" key="7">
    <source>
        <dbReference type="ARBA" id="ARBA00022840"/>
    </source>
</evidence>
<keyword evidence="9" id="KW-0472">Membrane</keyword>
<protein>
    <recommendedName>
        <fullName evidence="2">histidine kinase</fullName>
        <ecNumber evidence="2">2.7.13.3</ecNumber>
    </recommendedName>
</protein>
<dbReference type="GO" id="GO:0000155">
    <property type="term" value="F:phosphorelay sensor kinase activity"/>
    <property type="evidence" value="ECO:0007669"/>
    <property type="project" value="InterPro"/>
</dbReference>
<dbReference type="Gene3D" id="3.30.450.20">
    <property type="entry name" value="PAS domain"/>
    <property type="match status" value="1"/>
</dbReference>
<feature type="domain" description="Histidine kinase" evidence="10">
    <location>
        <begin position="269"/>
        <end position="476"/>
    </location>
</feature>
<dbReference type="Pfam" id="PF08447">
    <property type="entry name" value="PAS_3"/>
    <property type="match status" value="1"/>
</dbReference>
<dbReference type="AlphaFoldDB" id="A0A5B9EGK6"/>
<dbReference type="EMBL" id="CP042806">
    <property type="protein sequence ID" value="QEE30949.1"/>
    <property type="molecule type" value="Genomic_DNA"/>
</dbReference>
<dbReference type="InterPro" id="IPR003594">
    <property type="entry name" value="HATPase_dom"/>
</dbReference>
<dbReference type="PROSITE" id="PS50109">
    <property type="entry name" value="HIS_KIN"/>
    <property type="match status" value="1"/>
</dbReference>
<dbReference type="SMART" id="SM00388">
    <property type="entry name" value="HisKA"/>
    <property type="match status" value="1"/>
</dbReference>
<dbReference type="Gene3D" id="3.30.565.10">
    <property type="entry name" value="Histidine kinase-like ATPase, C-terminal domain"/>
    <property type="match status" value="1"/>
</dbReference>